<evidence type="ECO:0000313" key="1">
    <source>
        <dbReference type="EMBL" id="MBC3930374.1"/>
    </source>
</evidence>
<keyword evidence="2" id="KW-1185">Reference proteome</keyword>
<dbReference type="RefSeq" id="WP_186902253.1">
    <property type="nucleotide sequence ID" value="NZ_JACOGD010000001.1"/>
</dbReference>
<reference evidence="1 2" key="1">
    <citation type="submission" date="2020-08" db="EMBL/GenBank/DDBJ databases">
        <title>Novel species isolated from subtropical streams in China.</title>
        <authorList>
            <person name="Lu H."/>
        </authorList>
    </citation>
    <scope>NUCLEOTIDE SEQUENCE [LARGE SCALE GENOMIC DNA]</scope>
    <source>
        <strain evidence="1 2">CY22W</strain>
    </source>
</reference>
<name>A0ABR7A0D6_9BURK</name>
<proteinExistence type="predicted"/>
<dbReference type="EMBL" id="JACOGD010000001">
    <property type="protein sequence ID" value="MBC3930374.1"/>
    <property type="molecule type" value="Genomic_DNA"/>
</dbReference>
<accession>A0ABR7A0D6</accession>
<gene>
    <name evidence="1" type="ORF">H8K43_01720</name>
</gene>
<evidence type="ECO:0000313" key="2">
    <source>
        <dbReference type="Proteomes" id="UP000654304"/>
    </source>
</evidence>
<protein>
    <submittedName>
        <fullName evidence="1">Uncharacterized protein</fullName>
    </submittedName>
</protein>
<comment type="caution">
    <text evidence="1">The sequence shown here is derived from an EMBL/GenBank/DDBJ whole genome shotgun (WGS) entry which is preliminary data.</text>
</comment>
<organism evidence="1 2">
    <name type="scientific">Undibacterium curvum</name>
    <dbReference type="NCBI Taxonomy" id="2762294"/>
    <lineage>
        <taxon>Bacteria</taxon>
        <taxon>Pseudomonadati</taxon>
        <taxon>Pseudomonadota</taxon>
        <taxon>Betaproteobacteria</taxon>
        <taxon>Burkholderiales</taxon>
        <taxon>Oxalobacteraceae</taxon>
        <taxon>Undibacterium</taxon>
    </lineage>
</organism>
<dbReference type="Proteomes" id="UP000654304">
    <property type="component" value="Unassembled WGS sequence"/>
</dbReference>
<sequence>MKAIKSSNQKTSIPQLENSVVAISRAVFVLELVNESNLDQLADSIEKLVKASYADGAVDISIFVSYANLHALKLDGFFGANYQNKLTRDLPVEIRYLFISDQDGLHVVSPMSMHYVIKYEINSVTP</sequence>